<dbReference type="InterPro" id="IPR000055">
    <property type="entry name" value="Restrct_endonuc_typeI_TRD"/>
</dbReference>
<gene>
    <name evidence="6" type="ORF">CPT75_17445</name>
</gene>
<keyword evidence="6" id="KW-0378">Hydrolase</keyword>
<sequence>MAKLTDVCDFQGGSQPPKEEWSFEEQDGYIRMLQIRDFTQSERVTPEYIKISGSTKTCEADDILIARYGASLGKILTGLAGAYNVAIMRTIPNETVLTKRYLYYYLKSPYFQTSILNVGSRAAQAGFNKEDLSKLDINCPSFEEQGNIVQILHKVEDVIENRKSELDKLDELIKARFVEMFGEQEINPFGFNKSTIGKCCTLKSGTSLPADKENEGGNIPYVKVGDMNYPGNERYITTSSRYVTESTAGKGLFDVGSIIFPKRGGAIGTNKKRMTVVPICADLNVMGVSSNGSLMPEYLLAYFDMIDMGDLADGSSVPQINNKNIAPLEILVPPMDIQNKFAEFVQQVDKSKVAVQKSLDETQMLFDSLMQEYFG</sequence>
<dbReference type="GO" id="GO:0004519">
    <property type="term" value="F:endonuclease activity"/>
    <property type="evidence" value="ECO:0007669"/>
    <property type="project" value="UniProtKB-KW"/>
</dbReference>
<dbReference type="PANTHER" id="PTHR30408:SF12">
    <property type="entry name" value="TYPE I RESTRICTION ENZYME MJAVIII SPECIFICITY SUBUNIT"/>
    <property type="match status" value="1"/>
</dbReference>
<keyword evidence="6" id="KW-0255">Endonuclease</keyword>
<comment type="similarity">
    <text evidence="1">Belongs to the type-I restriction system S methylase family.</text>
</comment>
<dbReference type="CDD" id="cd17263">
    <property type="entry name" value="RMtype1_S_AbaB8300I-TRD1-CR1_like"/>
    <property type="match status" value="1"/>
</dbReference>
<keyword evidence="7" id="KW-1185">Reference proteome</keyword>
<feature type="domain" description="Type I restriction modification DNA specificity" evidence="5">
    <location>
        <begin position="191"/>
        <end position="357"/>
    </location>
</feature>
<dbReference type="Gene3D" id="1.10.287.1120">
    <property type="entry name" value="Bipartite methylase S protein"/>
    <property type="match status" value="1"/>
</dbReference>
<evidence type="ECO:0000256" key="2">
    <source>
        <dbReference type="ARBA" id="ARBA00022747"/>
    </source>
</evidence>
<dbReference type="Pfam" id="PF01420">
    <property type="entry name" value="Methylase_S"/>
    <property type="match status" value="2"/>
</dbReference>
<feature type="domain" description="Type I restriction modification DNA specificity" evidence="5">
    <location>
        <begin position="3"/>
        <end position="167"/>
    </location>
</feature>
<keyword evidence="3" id="KW-0238">DNA-binding</keyword>
<dbReference type="EMBL" id="NXNG01000001">
    <property type="protein sequence ID" value="PWT28766.1"/>
    <property type="molecule type" value="Genomic_DNA"/>
</dbReference>
<dbReference type="PANTHER" id="PTHR30408">
    <property type="entry name" value="TYPE-1 RESTRICTION ENZYME ECOKI SPECIFICITY PROTEIN"/>
    <property type="match status" value="1"/>
</dbReference>
<dbReference type="InterPro" id="IPR052021">
    <property type="entry name" value="Type-I_RS_S_subunit"/>
</dbReference>
<evidence type="ECO:0000256" key="3">
    <source>
        <dbReference type="ARBA" id="ARBA00023125"/>
    </source>
</evidence>
<dbReference type="InterPro" id="IPR044946">
    <property type="entry name" value="Restrct_endonuc_typeI_TRD_sf"/>
</dbReference>
<dbReference type="Proteomes" id="UP000245488">
    <property type="component" value="Chromosome"/>
</dbReference>
<name>A0A317G661_BUTFI</name>
<evidence type="ECO:0000259" key="5">
    <source>
        <dbReference type="Pfam" id="PF01420"/>
    </source>
</evidence>
<evidence type="ECO:0000256" key="1">
    <source>
        <dbReference type="ARBA" id="ARBA00010923"/>
    </source>
</evidence>
<keyword evidence="2" id="KW-0680">Restriction system</keyword>
<dbReference type="SUPFAM" id="SSF116734">
    <property type="entry name" value="DNA methylase specificity domain"/>
    <property type="match status" value="2"/>
</dbReference>
<evidence type="ECO:0000256" key="4">
    <source>
        <dbReference type="SAM" id="MobiDB-lite"/>
    </source>
</evidence>
<dbReference type="RefSeq" id="WP_022755890.1">
    <property type="nucleotide sequence ID" value="NZ_CM009896.1"/>
</dbReference>
<proteinExistence type="inferred from homology"/>
<dbReference type="AlphaFoldDB" id="A0A317G661"/>
<evidence type="ECO:0000313" key="7">
    <source>
        <dbReference type="Proteomes" id="UP000245488"/>
    </source>
</evidence>
<organism evidence="6 7">
    <name type="scientific">Butyrivibrio fibrisolvens</name>
    <dbReference type="NCBI Taxonomy" id="831"/>
    <lineage>
        <taxon>Bacteria</taxon>
        <taxon>Bacillati</taxon>
        <taxon>Bacillota</taxon>
        <taxon>Clostridia</taxon>
        <taxon>Lachnospirales</taxon>
        <taxon>Lachnospiraceae</taxon>
        <taxon>Butyrivibrio</taxon>
    </lineage>
</organism>
<evidence type="ECO:0000313" key="6">
    <source>
        <dbReference type="EMBL" id="PWT28766.1"/>
    </source>
</evidence>
<dbReference type="Gene3D" id="3.90.220.20">
    <property type="entry name" value="DNA methylase specificity domains"/>
    <property type="match status" value="2"/>
</dbReference>
<keyword evidence="6" id="KW-0540">Nuclease</keyword>
<comment type="caution">
    <text evidence="6">The sequence shown here is derived from an EMBL/GenBank/DDBJ whole genome shotgun (WGS) entry which is preliminary data.</text>
</comment>
<dbReference type="GO" id="GO:0003677">
    <property type="term" value="F:DNA binding"/>
    <property type="evidence" value="ECO:0007669"/>
    <property type="project" value="UniProtKB-KW"/>
</dbReference>
<dbReference type="GO" id="GO:0009307">
    <property type="term" value="P:DNA restriction-modification system"/>
    <property type="evidence" value="ECO:0007669"/>
    <property type="project" value="UniProtKB-KW"/>
</dbReference>
<feature type="region of interest" description="Disordered" evidence="4">
    <location>
        <begin position="1"/>
        <end position="20"/>
    </location>
</feature>
<protein>
    <submittedName>
        <fullName evidence="6">Restriction endonuclease subunit S</fullName>
    </submittedName>
</protein>
<reference evidence="6 7" key="1">
    <citation type="submission" date="2017-09" db="EMBL/GenBank/DDBJ databases">
        <title>High-quality draft genome sequence of Butyrivibrio fibrisolvens INBov1, isolated from cow rumen.</title>
        <authorList>
            <person name="Rodriguez Hernaez J."/>
            <person name="Rivarola M."/>
            <person name="Paniego N."/>
            <person name="Cravero S."/>
            <person name="Ceron Cucchi M."/>
            <person name="Martinez M.C."/>
        </authorList>
    </citation>
    <scope>NUCLEOTIDE SEQUENCE [LARGE SCALE GENOMIC DNA]</scope>
    <source>
        <strain evidence="6 7">INBov1</strain>
    </source>
</reference>
<accession>A0A317G661</accession>